<protein>
    <submittedName>
        <fullName evidence="1">Uncharacterized protein</fullName>
    </submittedName>
</protein>
<reference evidence="2" key="1">
    <citation type="journal article" date="2011" name="Nature">
        <title>Genome sequence and analysis of the tuber crop potato.</title>
        <authorList>
            <consortium name="The Potato Genome Sequencing Consortium"/>
        </authorList>
    </citation>
    <scope>NUCLEOTIDE SEQUENCE [LARGE SCALE GENOMIC DNA]</scope>
    <source>
        <strain evidence="2">cv. DM1-3 516 R44</strain>
    </source>
</reference>
<keyword evidence="2" id="KW-1185">Reference proteome</keyword>
<name>M1BIN5_SOLTU</name>
<dbReference type="EnsemblPlants" id="PGSC0003DMT400046107">
    <property type="protein sequence ID" value="PGSC0003DMT400046107"/>
    <property type="gene ID" value="PGSC0003DMG400017897"/>
</dbReference>
<proteinExistence type="predicted"/>
<dbReference type="InParanoid" id="M1BIN5"/>
<dbReference type="AlphaFoldDB" id="M1BIN5"/>
<reference evidence="1" key="2">
    <citation type="submission" date="2015-06" db="UniProtKB">
        <authorList>
            <consortium name="EnsemblPlants"/>
        </authorList>
    </citation>
    <scope>IDENTIFICATION</scope>
    <source>
        <strain evidence="1">DM1-3 516 R44</strain>
    </source>
</reference>
<dbReference type="PaxDb" id="4113-PGSC0003DMT400046107"/>
<dbReference type="HOGENOM" id="CLU_2459108_0_0_1"/>
<evidence type="ECO:0000313" key="1">
    <source>
        <dbReference type="EnsemblPlants" id="PGSC0003DMT400046107"/>
    </source>
</evidence>
<sequence length="89" mass="9730">MGQGTAGIDIFPAAQSRFRRRGWGITWSGDGTMGEELEALVFGEEEEAWVADGETFSLGKKNVNSGQKQSRAVESILGKVKSLGYFWTI</sequence>
<organism evidence="1 2">
    <name type="scientific">Solanum tuberosum</name>
    <name type="common">Potato</name>
    <dbReference type="NCBI Taxonomy" id="4113"/>
    <lineage>
        <taxon>Eukaryota</taxon>
        <taxon>Viridiplantae</taxon>
        <taxon>Streptophyta</taxon>
        <taxon>Embryophyta</taxon>
        <taxon>Tracheophyta</taxon>
        <taxon>Spermatophyta</taxon>
        <taxon>Magnoliopsida</taxon>
        <taxon>eudicotyledons</taxon>
        <taxon>Gunneridae</taxon>
        <taxon>Pentapetalae</taxon>
        <taxon>asterids</taxon>
        <taxon>lamiids</taxon>
        <taxon>Solanales</taxon>
        <taxon>Solanaceae</taxon>
        <taxon>Solanoideae</taxon>
        <taxon>Solaneae</taxon>
        <taxon>Solanum</taxon>
    </lineage>
</organism>
<accession>M1BIN5</accession>
<evidence type="ECO:0000313" key="2">
    <source>
        <dbReference type="Proteomes" id="UP000011115"/>
    </source>
</evidence>
<dbReference type="Gramene" id="PGSC0003DMT400046107">
    <property type="protein sequence ID" value="PGSC0003DMT400046107"/>
    <property type="gene ID" value="PGSC0003DMG400017897"/>
</dbReference>
<dbReference type="Proteomes" id="UP000011115">
    <property type="component" value="Unassembled WGS sequence"/>
</dbReference>